<feature type="transmembrane region" description="Helical" evidence="2">
    <location>
        <begin position="798"/>
        <end position="816"/>
    </location>
</feature>
<feature type="compositionally biased region" description="Basic and acidic residues" evidence="1">
    <location>
        <begin position="269"/>
        <end position="278"/>
    </location>
</feature>
<dbReference type="Proteomes" id="UP000008812">
    <property type="component" value="Chromosome"/>
</dbReference>
<feature type="transmembrane region" description="Helical" evidence="2">
    <location>
        <begin position="467"/>
        <end position="488"/>
    </location>
</feature>
<proteinExistence type="predicted"/>
<dbReference type="eggNOG" id="COG0342">
    <property type="taxonomic scope" value="Bacteria"/>
</dbReference>
<feature type="transmembrane region" description="Helical" evidence="2">
    <location>
        <begin position="422"/>
        <end position="446"/>
    </location>
</feature>
<keyword evidence="2" id="KW-1133">Transmembrane helix</keyword>
<dbReference type="STRING" id="243272.MARTH_orf390"/>
<dbReference type="SUPFAM" id="SSF82866">
    <property type="entry name" value="Multidrug efflux transporter AcrB transmembrane domain"/>
    <property type="match status" value="1"/>
</dbReference>
<gene>
    <name evidence="3" type="primary">secD</name>
    <name evidence="3" type="ordered locus">MARTH_orf390</name>
</gene>
<evidence type="ECO:0000313" key="4">
    <source>
        <dbReference type="Proteomes" id="UP000008812"/>
    </source>
</evidence>
<accession>B3PMK5</accession>
<keyword evidence="2" id="KW-0812">Transmembrane</keyword>
<feature type="transmembrane region" description="Helical" evidence="2">
    <location>
        <begin position="494"/>
        <end position="514"/>
    </location>
</feature>
<dbReference type="HOGENOM" id="CLU_007894_3_1_14"/>
<feature type="region of interest" description="Disordered" evidence="1">
    <location>
        <begin position="255"/>
        <end position="292"/>
    </location>
</feature>
<keyword evidence="4" id="KW-1185">Reference proteome</keyword>
<sequence length="883" mass="98718">MKNKKVINSKLRWFINILTMVVMLITIIFGSIFYLKPNLNTNSSSISGISSTLRIRETNNTNLTNTTLPSAREVLNTTKKYLQSGNSASAYDLNLSSNNLISLKSYKDRSDKEKADLIRSLVTKPYLTITDSEGRPVFYRGQFTSILTPGERKTLQDFMDGDPADFMPSLEANPASATNKQGTTGRVNLKMTKYGWDQFIRYANENVLLGIYNRIYGALAGNAYIWVNLKEFINIAQTQFPEDWEKAKRNPVNFAYIGNDANPRTEGGNTKDSKDNNSDNKNNNNNKNRKTYPPVLKTHQINAAKYLLAVANPVSLRAGTAVETTMFIPNNNKDGYTDDQLANMINYAMAPFSLEEESTHFMTTSSTATNRYLIVLAILYSLFAVFLISRFRLFGLLAAICLAFFVFVTFVIVVALEIFISVIVALTIIVALILAFMLIFNQLNIFKNELKRGSNVAKSAMRSLKSSLLGSFDSTVSLIILLIFGIFISTSYSTIAGIIIFIAIVSGFLIANVLQMLLLRNFARSESFDHSSKAVFWDINIKPNSQTKTFNSINKYKIFFILFAILVVVALVVFASLAVLGKQVTAGLNLTNELKPAYRYVLKPQTDTFWSLSEAEEIVNSLKSISGITSAEAILENQAKSSYQVIAKSQTDLTSAINNLNHQLITAGYVSTSQIIPVNLAADFGLIIGIIFGAIAVISIYMAFKYSLAAATILWVKQIIMMVGLAAFMLMTYSPISTNLIDTLLIATIFVIQDSIIHSSRVKDEFKKDLNTKNFIYDNDKINEIFKNISIEIVPNQIALLLIGLVSTPLLALLMQELSRTIVFGITFAIIILVITNLFLVTDIWRKMTMLKFKLKTKRIESNYWNTQKVEEQTFVGINDYSK</sequence>
<feature type="transmembrane region" description="Helical" evidence="2">
    <location>
        <begin position="558"/>
        <end position="580"/>
    </location>
</feature>
<dbReference type="NCBIfam" id="NF046001">
    <property type="entry name" value="SecDF_plasm"/>
    <property type="match status" value="1"/>
</dbReference>
<dbReference type="EMBL" id="CP001047">
    <property type="protein sequence ID" value="ACF07257.1"/>
    <property type="molecule type" value="Genomic_DNA"/>
</dbReference>
<feature type="transmembrane region" description="Helical" evidence="2">
    <location>
        <begin position="396"/>
        <end position="416"/>
    </location>
</feature>
<name>B3PMK5_META1</name>
<feature type="transmembrane region" description="Helical" evidence="2">
    <location>
        <begin position="12"/>
        <end position="35"/>
    </location>
</feature>
<organism evidence="3 4">
    <name type="scientific">Metamycoplasma arthritidis (strain 158L3-1)</name>
    <name type="common">Mycoplasma arthritidis</name>
    <dbReference type="NCBI Taxonomy" id="243272"/>
    <lineage>
        <taxon>Bacteria</taxon>
        <taxon>Bacillati</taxon>
        <taxon>Mycoplasmatota</taxon>
        <taxon>Mycoplasmoidales</taxon>
        <taxon>Metamycoplasmataceae</taxon>
        <taxon>Metamycoplasma</taxon>
    </lineage>
</organism>
<feature type="transmembrane region" description="Helical" evidence="2">
    <location>
        <begin position="684"/>
        <end position="704"/>
    </location>
</feature>
<dbReference type="RefSeq" id="WP_012498214.1">
    <property type="nucleotide sequence ID" value="NC_011025.1"/>
</dbReference>
<feature type="transmembrane region" description="Helical" evidence="2">
    <location>
        <begin position="711"/>
        <end position="733"/>
    </location>
</feature>
<protein>
    <submittedName>
        <fullName evidence="3">Protein-export membrane protein SecD</fullName>
    </submittedName>
</protein>
<evidence type="ECO:0000256" key="2">
    <source>
        <dbReference type="SAM" id="Phobius"/>
    </source>
</evidence>
<evidence type="ECO:0000256" key="1">
    <source>
        <dbReference type="SAM" id="MobiDB-lite"/>
    </source>
</evidence>
<feature type="transmembrane region" description="Helical" evidence="2">
    <location>
        <begin position="822"/>
        <end position="845"/>
    </location>
</feature>
<reference evidence="3 4" key="1">
    <citation type="journal article" date="2008" name="Infect. Immun.">
        <title>Genome of Mycoplasma arthritidis.</title>
        <authorList>
            <person name="Dybvig K."/>
            <person name="Zuhua C."/>
            <person name="Lao P."/>
            <person name="Jordan D.S."/>
            <person name="French C.T."/>
            <person name="Tu A.H."/>
            <person name="Loraine A.E."/>
        </authorList>
    </citation>
    <scope>NUCLEOTIDE SEQUENCE [LARGE SCALE GENOMIC DNA]</scope>
    <source>
        <strain evidence="3 4">158L3-1</strain>
    </source>
</reference>
<evidence type="ECO:0000313" key="3">
    <source>
        <dbReference type="EMBL" id="ACF07257.1"/>
    </source>
</evidence>
<dbReference type="KEGG" id="mat:MARTH_orf390"/>
<dbReference type="AlphaFoldDB" id="B3PMK5"/>
<keyword evidence="2" id="KW-0472">Membrane</keyword>
<feature type="transmembrane region" description="Helical" evidence="2">
    <location>
        <begin position="372"/>
        <end position="389"/>
    </location>
</feature>